<name>A0A0E9T3W5_ANGAN</name>
<proteinExistence type="predicted"/>
<reference evidence="1" key="2">
    <citation type="journal article" date="2015" name="Fish Shellfish Immunol.">
        <title>Early steps in the European eel (Anguilla anguilla)-Vibrio vulnificus interaction in the gills: Role of the RtxA13 toxin.</title>
        <authorList>
            <person name="Callol A."/>
            <person name="Pajuelo D."/>
            <person name="Ebbesson L."/>
            <person name="Teles M."/>
            <person name="MacKenzie S."/>
            <person name="Amaro C."/>
        </authorList>
    </citation>
    <scope>NUCLEOTIDE SEQUENCE</scope>
</reference>
<organism evidence="1">
    <name type="scientific">Anguilla anguilla</name>
    <name type="common">European freshwater eel</name>
    <name type="synonym">Muraena anguilla</name>
    <dbReference type="NCBI Taxonomy" id="7936"/>
    <lineage>
        <taxon>Eukaryota</taxon>
        <taxon>Metazoa</taxon>
        <taxon>Chordata</taxon>
        <taxon>Craniata</taxon>
        <taxon>Vertebrata</taxon>
        <taxon>Euteleostomi</taxon>
        <taxon>Actinopterygii</taxon>
        <taxon>Neopterygii</taxon>
        <taxon>Teleostei</taxon>
        <taxon>Anguilliformes</taxon>
        <taxon>Anguillidae</taxon>
        <taxon>Anguilla</taxon>
    </lineage>
</organism>
<dbReference type="EMBL" id="GBXM01061249">
    <property type="protein sequence ID" value="JAH47328.1"/>
    <property type="molecule type" value="Transcribed_RNA"/>
</dbReference>
<dbReference type="AlphaFoldDB" id="A0A0E9T3W5"/>
<evidence type="ECO:0000313" key="1">
    <source>
        <dbReference type="EMBL" id="JAH47328.1"/>
    </source>
</evidence>
<protein>
    <submittedName>
        <fullName evidence="1">Uncharacterized protein</fullName>
    </submittedName>
</protein>
<sequence length="68" mass="7513">MLQKPIYPKINQGNCGGRLTQINTIPLSICQGTATIAQVFLKHCFKGICCSLKKHHTCTEPFMLPPAQ</sequence>
<accession>A0A0E9T3W5</accession>
<reference evidence="1" key="1">
    <citation type="submission" date="2014-11" db="EMBL/GenBank/DDBJ databases">
        <authorList>
            <person name="Amaro Gonzalez C."/>
        </authorList>
    </citation>
    <scope>NUCLEOTIDE SEQUENCE</scope>
</reference>